<organism evidence="1 2">
    <name type="scientific">Bacillus phage JBP901</name>
    <dbReference type="NCBI Taxonomy" id="1498212"/>
    <lineage>
        <taxon>Viruses</taxon>
        <taxon>Duplodnaviria</taxon>
        <taxon>Heunggongvirae</taxon>
        <taxon>Uroviricota</taxon>
        <taxon>Caudoviricetes</taxon>
        <taxon>Herelleviridae</taxon>
        <taxon>Bastillevirinae</taxon>
        <taxon>Caeruleovirus</taxon>
        <taxon>Caeruleovirus JBP901</taxon>
    </lineage>
</organism>
<gene>
    <name evidence="1" type="ORF">JBP901_gp108</name>
</gene>
<keyword evidence="2" id="KW-1185">Reference proteome</keyword>
<evidence type="ECO:0000313" key="2">
    <source>
        <dbReference type="Proteomes" id="UP000033000"/>
    </source>
</evidence>
<dbReference type="GeneID" id="24723087"/>
<name>A0A0E3DEM1_9CAUD</name>
<accession>A0A0E3DEM1</accession>
<evidence type="ECO:0000313" key="1">
    <source>
        <dbReference type="EMBL" id="AID17820.1"/>
    </source>
</evidence>
<proteinExistence type="predicted"/>
<reference evidence="1 2" key="1">
    <citation type="journal article" date="2015" name="Arch. Virol.">
        <title>Complete genome sequence and phylogenetic position of the Bacillus cereus group phage JBP901.</title>
        <authorList>
            <person name="Asare P.T."/>
            <person name="Ryu S."/>
            <person name="Kim K.P."/>
        </authorList>
    </citation>
    <scope>NUCLEOTIDE SEQUENCE [LARGE SCALE GENOMIC DNA]</scope>
</reference>
<dbReference type="OrthoDB" id="20719at10239"/>
<dbReference type="EMBL" id="KJ676859">
    <property type="protein sequence ID" value="AID17820.1"/>
    <property type="molecule type" value="Genomic_DNA"/>
</dbReference>
<dbReference type="RefSeq" id="YP_009149146.1">
    <property type="nucleotide sequence ID" value="NC_027352.1"/>
</dbReference>
<protein>
    <submittedName>
        <fullName evidence="1">Uncharacterized protein</fullName>
    </submittedName>
</protein>
<dbReference type="KEGG" id="vg:24723087"/>
<sequence length="136" mass="16025">MSYRYKSKDGLCESSNVEFVATWDKIGDEFEERTRQWVENLREQGVKAAHPDDGWVDREKDIVYLCYPQFSDGVEVGDNIALGWDDKWRLVKVVEVIPCNFGTHRTRYKFEPIKEDKSKDKVNWWTRLLSWMGGGL</sequence>
<dbReference type="Proteomes" id="UP000033000">
    <property type="component" value="Segment"/>
</dbReference>